<dbReference type="InterPro" id="IPR004919">
    <property type="entry name" value="GmrSD_N"/>
</dbReference>
<dbReference type="Proteomes" id="UP000826775">
    <property type="component" value="Chromosome"/>
</dbReference>
<organism evidence="2 3">
    <name type="scientific">Helicobacter gastrocanis</name>
    <dbReference type="NCBI Taxonomy" id="2849641"/>
    <lineage>
        <taxon>Bacteria</taxon>
        <taxon>Pseudomonadati</taxon>
        <taxon>Campylobacterota</taxon>
        <taxon>Epsilonproteobacteria</taxon>
        <taxon>Campylobacterales</taxon>
        <taxon>Helicobacteraceae</taxon>
        <taxon>Helicobacter</taxon>
    </lineage>
</organism>
<protein>
    <recommendedName>
        <fullName evidence="1">GmrSD restriction endonucleases N-terminal domain-containing protein</fullName>
    </recommendedName>
</protein>
<feature type="domain" description="GmrSD restriction endonucleases N-terminal" evidence="1">
    <location>
        <begin position="24"/>
        <end position="70"/>
    </location>
</feature>
<keyword evidence="3" id="KW-1185">Reference proteome</keyword>
<dbReference type="RefSeq" id="WP_347709315.1">
    <property type="nucleotide sequence ID" value="NZ_AP024814.1"/>
</dbReference>
<dbReference type="Pfam" id="PF03235">
    <property type="entry name" value="GmrSD_N"/>
    <property type="match status" value="1"/>
</dbReference>
<dbReference type="EMBL" id="AP024814">
    <property type="protein sequence ID" value="BCZ18149.1"/>
    <property type="molecule type" value="Genomic_DNA"/>
</dbReference>
<evidence type="ECO:0000313" key="3">
    <source>
        <dbReference type="Proteomes" id="UP000826775"/>
    </source>
</evidence>
<reference evidence="2 3" key="1">
    <citation type="submission" date="2021-07" db="EMBL/GenBank/DDBJ databases">
        <title>Novel Helicobacter sp. Isolated from a dog.</title>
        <authorList>
            <person name="Rimbara E."/>
            <person name="Suzuki M."/>
        </authorList>
    </citation>
    <scope>NUCLEOTIDE SEQUENCE [LARGE SCALE GENOMIC DNA]</scope>
    <source>
        <strain evidence="3">NHP19-003</strain>
    </source>
</reference>
<evidence type="ECO:0000313" key="2">
    <source>
        <dbReference type="EMBL" id="BCZ18149.1"/>
    </source>
</evidence>
<name>A0ABM7SBW5_9HELI</name>
<evidence type="ECO:0000259" key="1">
    <source>
        <dbReference type="Pfam" id="PF03235"/>
    </source>
</evidence>
<proteinExistence type="predicted"/>
<accession>A0ABM7SBW5</accession>
<gene>
    <name evidence="2" type="ORF">NHP190003_14310</name>
</gene>
<sequence>MQTDGFCPIREDGLCPVKALEELNFKIPDYQRGYRWGEKEVQVLLKDIVRFIQKSKAEEEFYSLQPIAVQKSGGERKGNLPCHRWATTAHHDFFNHQVLRVEGFIHPPL</sequence>